<feature type="compositionally biased region" description="Low complexity" evidence="4">
    <location>
        <begin position="305"/>
        <end position="333"/>
    </location>
</feature>
<dbReference type="SUPFAM" id="SSF48230">
    <property type="entry name" value="Chondroitin AC/alginate lyase"/>
    <property type="match status" value="1"/>
</dbReference>
<gene>
    <name evidence="6" type="primary">CWC26</name>
    <name evidence="6" type="ORF">HK103_002491</name>
</gene>
<comment type="similarity">
    <text evidence="1">Belongs to the CWC26 family.</text>
</comment>
<feature type="region of interest" description="Disordered" evidence="4">
    <location>
        <begin position="437"/>
        <end position="476"/>
    </location>
</feature>
<feature type="domain" description="Alginate lyase" evidence="5">
    <location>
        <begin position="74"/>
        <end position="199"/>
    </location>
</feature>
<proteinExistence type="inferred from homology"/>
<dbReference type="Gene3D" id="1.50.10.100">
    <property type="entry name" value="Chondroitin AC/alginate lyase"/>
    <property type="match status" value="1"/>
</dbReference>
<dbReference type="GO" id="GO:0016829">
    <property type="term" value="F:lyase activity"/>
    <property type="evidence" value="ECO:0007669"/>
    <property type="project" value="UniProtKB-KW"/>
</dbReference>
<feature type="compositionally biased region" description="Basic residues" evidence="4">
    <location>
        <begin position="294"/>
        <end position="304"/>
    </location>
</feature>
<evidence type="ECO:0000313" key="7">
    <source>
        <dbReference type="Proteomes" id="UP001210925"/>
    </source>
</evidence>
<protein>
    <submittedName>
        <fullName evidence="6">Pre-mRNA-splicing factor cwc26</fullName>
    </submittedName>
</protein>
<dbReference type="InterPro" id="IPR008929">
    <property type="entry name" value="Chondroitin_lyas"/>
</dbReference>
<accession>A0AAD5UJ53</accession>
<dbReference type="Proteomes" id="UP001210925">
    <property type="component" value="Unassembled WGS sequence"/>
</dbReference>
<dbReference type="Pfam" id="PF05426">
    <property type="entry name" value="Alginate_lyase"/>
    <property type="match status" value="1"/>
</dbReference>
<evidence type="ECO:0000256" key="2">
    <source>
        <dbReference type="ARBA" id="ARBA00022729"/>
    </source>
</evidence>
<keyword evidence="3" id="KW-0456">Lyase</keyword>
<feature type="compositionally biased region" description="Basic and acidic residues" evidence="4">
    <location>
        <begin position="264"/>
        <end position="277"/>
    </location>
</feature>
<organism evidence="6 7">
    <name type="scientific">Boothiomyces macroporosus</name>
    <dbReference type="NCBI Taxonomy" id="261099"/>
    <lineage>
        <taxon>Eukaryota</taxon>
        <taxon>Fungi</taxon>
        <taxon>Fungi incertae sedis</taxon>
        <taxon>Chytridiomycota</taxon>
        <taxon>Chytridiomycota incertae sedis</taxon>
        <taxon>Chytridiomycetes</taxon>
        <taxon>Rhizophydiales</taxon>
        <taxon>Terramycetaceae</taxon>
        <taxon>Boothiomyces</taxon>
    </lineage>
</organism>
<evidence type="ECO:0000259" key="5">
    <source>
        <dbReference type="Pfam" id="PF05426"/>
    </source>
</evidence>
<keyword evidence="2" id="KW-0732">Signal</keyword>
<evidence type="ECO:0000256" key="4">
    <source>
        <dbReference type="SAM" id="MobiDB-lite"/>
    </source>
</evidence>
<reference evidence="6" key="1">
    <citation type="submission" date="2020-05" db="EMBL/GenBank/DDBJ databases">
        <title>Phylogenomic resolution of chytrid fungi.</title>
        <authorList>
            <person name="Stajich J.E."/>
            <person name="Amses K."/>
            <person name="Simmons R."/>
            <person name="Seto K."/>
            <person name="Myers J."/>
            <person name="Bonds A."/>
            <person name="Quandt C.A."/>
            <person name="Barry K."/>
            <person name="Liu P."/>
            <person name="Grigoriev I."/>
            <person name="Longcore J.E."/>
            <person name="James T.Y."/>
        </authorList>
    </citation>
    <scope>NUCLEOTIDE SEQUENCE</scope>
    <source>
        <strain evidence="6">PLAUS21</strain>
    </source>
</reference>
<dbReference type="InterPro" id="IPR051112">
    <property type="entry name" value="CWC26_splicing_factor"/>
</dbReference>
<dbReference type="Pfam" id="PF09736">
    <property type="entry name" value="Bud13"/>
    <property type="match status" value="1"/>
</dbReference>
<keyword evidence="7" id="KW-1185">Reference proteome</keyword>
<dbReference type="GO" id="GO:0003723">
    <property type="term" value="F:RNA binding"/>
    <property type="evidence" value="ECO:0007669"/>
    <property type="project" value="TreeGrafter"/>
</dbReference>
<comment type="caution">
    <text evidence="6">The sequence shown here is derived from an EMBL/GenBank/DDBJ whole genome shotgun (WGS) entry which is preliminary data.</text>
</comment>
<dbReference type="GO" id="GO:0000398">
    <property type="term" value="P:mRNA splicing, via spliceosome"/>
    <property type="evidence" value="ECO:0007669"/>
    <property type="project" value="TreeGrafter"/>
</dbReference>
<sequence>MATMYDVFIEIKSRRVQVEKGQYQYQPKLVKLLNDVVKDYKPTGDPIQETHIVEVLYAFDSLKAFLDNYTFLTFAKTVSKKVIENYEQSTPVNKINNFQSHRVKILSTCGLVLKDYGLMDIAEQWMTIQLKENLRTDGSCLDFELRDSLTYVTYNLDPLLIACANISLLTGNNFYSYELEGRSILKSVHWLIPYIRKEKQNTMFLKTVYESDKKKKEYGKTKKKKKTVKNQSVKIIDDEAEWGIESEEDVPYVVEQVDHEAKFKRQTDSWEVIREGEGNNSPVNEEDSQVSPKQSRRSPVKSRRSPSASPVRGRRSPSASPVKGRRSPSISPVRGRRSPSPSPERNRKSPSLSPKRRKRSPSASPVREKKSRRSPTPEDNPQLKMSDGSYAGLQTRKDISLQIQKERQNTLMQLEKPEQGKTVYRDITGKKIDVAQEKADRLAEQRRKDAEEEARMEWGRGLAQRKEKQDMQERLEREKHRGLAIYSDDEELNNELKSVVRWGDTMATAVKKKKSKKYTYKGFAPPNRFGILPGYRWDGVDRSNGWEAKVFQHFHDEKSHQAEYHRWATEDM</sequence>
<dbReference type="GO" id="GO:0042597">
    <property type="term" value="C:periplasmic space"/>
    <property type="evidence" value="ECO:0007669"/>
    <property type="project" value="InterPro"/>
</dbReference>
<dbReference type="GO" id="GO:0005684">
    <property type="term" value="C:U2-type spliceosomal complex"/>
    <property type="evidence" value="ECO:0007669"/>
    <property type="project" value="TreeGrafter"/>
</dbReference>
<evidence type="ECO:0000256" key="1">
    <source>
        <dbReference type="ARBA" id="ARBA00011069"/>
    </source>
</evidence>
<dbReference type="PANTHER" id="PTHR31809:SF0">
    <property type="entry name" value="BUD13 HOMOLOG"/>
    <property type="match status" value="1"/>
</dbReference>
<dbReference type="InterPro" id="IPR008397">
    <property type="entry name" value="Alginate_lyase_dom"/>
</dbReference>
<dbReference type="PANTHER" id="PTHR31809">
    <property type="entry name" value="BUD13 HOMOLOG"/>
    <property type="match status" value="1"/>
</dbReference>
<dbReference type="AlphaFoldDB" id="A0AAD5UJ53"/>
<evidence type="ECO:0000313" key="6">
    <source>
        <dbReference type="EMBL" id="KAJ3259293.1"/>
    </source>
</evidence>
<dbReference type="GO" id="GO:0070274">
    <property type="term" value="C:RES complex"/>
    <property type="evidence" value="ECO:0007669"/>
    <property type="project" value="TreeGrafter"/>
</dbReference>
<name>A0AAD5UJ53_9FUNG</name>
<feature type="region of interest" description="Disordered" evidence="4">
    <location>
        <begin position="264"/>
        <end position="399"/>
    </location>
</feature>
<dbReference type="InterPro" id="IPR018609">
    <property type="entry name" value="Bud13"/>
</dbReference>
<evidence type="ECO:0000256" key="3">
    <source>
        <dbReference type="ARBA" id="ARBA00023239"/>
    </source>
</evidence>
<dbReference type="EMBL" id="JADGKB010000019">
    <property type="protein sequence ID" value="KAJ3259293.1"/>
    <property type="molecule type" value="Genomic_DNA"/>
</dbReference>